<name>A0A067K1S1_JATCU</name>
<accession>A0A067K1S1</accession>
<sequence>MRERGEKVVEVVLEVGGGKVGRVMQREENVGKEIFWQGSYFDTDQPLLIHGAQGSKEQNIGNPLVLPSGPIIRSRSKRYEASMSLYVQEQVTKELHDLAFNKCYVELEGTPKFLTLLEACIEDGSTIVLSSTHCPC</sequence>
<evidence type="ECO:0000313" key="2">
    <source>
        <dbReference type="Proteomes" id="UP000027138"/>
    </source>
</evidence>
<dbReference type="Proteomes" id="UP000027138">
    <property type="component" value="Unassembled WGS sequence"/>
</dbReference>
<reference evidence="1 2" key="1">
    <citation type="journal article" date="2014" name="PLoS ONE">
        <title>Global Analysis of Gene Expression Profiles in Physic Nut (Jatropha curcas L.) Seedlings Exposed to Salt Stress.</title>
        <authorList>
            <person name="Zhang L."/>
            <person name="Zhang C."/>
            <person name="Wu P."/>
            <person name="Chen Y."/>
            <person name="Li M."/>
            <person name="Jiang H."/>
            <person name="Wu G."/>
        </authorList>
    </citation>
    <scope>NUCLEOTIDE SEQUENCE [LARGE SCALE GENOMIC DNA]</scope>
    <source>
        <strain evidence="2">cv. GZQX0401</strain>
        <tissue evidence="1">Young leaves</tissue>
    </source>
</reference>
<proteinExistence type="predicted"/>
<protein>
    <submittedName>
        <fullName evidence="1">Uncharacterized protein</fullName>
    </submittedName>
</protein>
<keyword evidence="2" id="KW-1185">Reference proteome</keyword>
<evidence type="ECO:0000313" key="1">
    <source>
        <dbReference type="EMBL" id="KDP25704.1"/>
    </source>
</evidence>
<organism evidence="1 2">
    <name type="scientific">Jatropha curcas</name>
    <name type="common">Barbados nut</name>
    <dbReference type="NCBI Taxonomy" id="180498"/>
    <lineage>
        <taxon>Eukaryota</taxon>
        <taxon>Viridiplantae</taxon>
        <taxon>Streptophyta</taxon>
        <taxon>Embryophyta</taxon>
        <taxon>Tracheophyta</taxon>
        <taxon>Spermatophyta</taxon>
        <taxon>Magnoliopsida</taxon>
        <taxon>eudicotyledons</taxon>
        <taxon>Gunneridae</taxon>
        <taxon>Pentapetalae</taxon>
        <taxon>rosids</taxon>
        <taxon>fabids</taxon>
        <taxon>Malpighiales</taxon>
        <taxon>Euphorbiaceae</taxon>
        <taxon>Crotonoideae</taxon>
        <taxon>Jatropheae</taxon>
        <taxon>Jatropha</taxon>
    </lineage>
</organism>
<gene>
    <name evidence="1" type="ORF">JCGZ_24005</name>
</gene>
<dbReference type="AlphaFoldDB" id="A0A067K1S1"/>
<dbReference type="EMBL" id="KK914984">
    <property type="protein sequence ID" value="KDP25704.1"/>
    <property type="molecule type" value="Genomic_DNA"/>
</dbReference>